<proteinExistence type="predicted"/>
<gene>
    <name evidence="1" type="ORF">llap_10437</name>
</gene>
<accession>A0A2I0TZR4</accession>
<dbReference type="GO" id="GO:0003964">
    <property type="term" value="F:RNA-directed DNA polymerase activity"/>
    <property type="evidence" value="ECO:0007669"/>
    <property type="project" value="UniProtKB-KW"/>
</dbReference>
<reference evidence="2" key="2">
    <citation type="submission" date="2017-12" db="EMBL/GenBank/DDBJ databases">
        <title>Genome sequence of the Bar-tailed Godwit (Limosa lapponica baueri).</title>
        <authorList>
            <person name="Lima N.C.B."/>
            <person name="Parody-Merino A.M."/>
            <person name="Battley P.F."/>
            <person name="Fidler A.E."/>
            <person name="Prosdocimi F."/>
        </authorList>
    </citation>
    <scope>NUCLEOTIDE SEQUENCE [LARGE SCALE GENOMIC DNA]</scope>
</reference>
<evidence type="ECO:0000313" key="1">
    <source>
        <dbReference type="EMBL" id="PKU39259.1"/>
    </source>
</evidence>
<keyword evidence="2" id="KW-1185">Reference proteome</keyword>
<sequence>MEISDKWCLSGVCIGTRLFRIYITDLDSGIECTLSKFADDTKLSDVVDMTEGQDAIQWDLDKLEKWAHVNRRRFNKAKCRVLHLGWGNLQYQYRLGDDRDIAISERTRSPQVSGSTLHGSFQGSYAGIRIKPAVLNVFLSELEVTCEFSGQLQKLSGTELPLVNWAVNGPIPFYFQYEPSFLLSVS</sequence>
<dbReference type="AlphaFoldDB" id="A0A2I0TZR4"/>
<dbReference type="EMBL" id="KZ506529">
    <property type="protein sequence ID" value="PKU39259.1"/>
    <property type="molecule type" value="Genomic_DNA"/>
</dbReference>
<name>A0A2I0TZR4_LIMLA</name>
<organism evidence="1 2">
    <name type="scientific">Limosa lapponica baueri</name>
    <dbReference type="NCBI Taxonomy" id="1758121"/>
    <lineage>
        <taxon>Eukaryota</taxon>
        <taxon>Metazoa</taxon>
        <taxon>Chordata</taxon>
        <taxon>Craniata</taxon>
        <taxon>Vertebrata</taxon>
        <taxon>Euteleostomi</taxon>
        <taxon>Archelosauria</taxon>
        <taxon>Archosauria</taxon>
        <taxon>Dinosauria</taxon>
        <taxon>Saurischia</taxon>
        <taxon>Theropoda</taxon>
        <taxon>Coelurosauria</taxon>
        <taxon>Aves</taxon>
        <taxon>Neognathae</taxon>
        <taxon>Neoaves</taxon>
        <taxon>Charadriiformes</taxon>
        <taxon>Scolopacidae</taxon>
        <taxon>Limosa</taxon>
    </lineage>
</organism>
<dbReference type="Proteomes" id="UP000233556">
    <property type="component" value="Unassembled WGS sequence"/>
</dbReference>
<evidence type="ECO:0000313" key="2">
    <source>
        <dbReference type="Proteomes" id="UP000233556"/>
    </source>
</evidence>
<protein>
    <submittedName>
        <fullName evidence="1">Rna-directed dna polymerase from mobile element jockey-like</fullName>
    </submittedName>
</protein>
<reference evidence="2" key="1">
    <citation type="submission" date="2017-11" db="EMBL/GenBank/DDBJ databases">
        <authorList>
            <person name="Lima N.C."/>
            <person name="Parody-Merino A.M."/>
            <person name="Battley P.F."/>
            <person name="Fidler A.E."/>
            <person name="Prosdocimi F."/>
        </authorList>
    </citation>
    <scope>NUCLEOTIDE SEQUENCE [LARGE SCALE GENOMIC DNA]</scope>
</reference>
<dbReference type="PANTHER" id="PTHR33332">
    <property type="entry name" value="REVERSE TRANSCRIPTASE DOMAIN-CONTAINING PROTEIN"/>
    <property type="match status" value="1"/>
</dbReference>
<keyword evidence="1" id="KW-0695">RNA-directed DNA polymerase</keyword>
<keyword evidence="1" id="KW-0808">Transferase</keyword>
<dbReference type="OrthoDB" id="10056483at2759"/>
<keyword evidence="1" id="KW-0548">Nucleotidyltransferase</keyword>